<keyword evidence="2" id="KW-0175">Coiled coil</keyword>
<evidence type="ECO:0000256" key="3">
    <source>
        <dbReference type="SAM" id="Phobius"/>
    </source>
</evidence>
<accession>A0A8H3KVU8</accession>
<dbReference type="GO" id="GO:0005216">
    <property type="term" value="F:monoatomic ion channel activity"/>
    <property type="evidence" value="ECO:0007669"/>
    <property type="project" value="InterPro"/>
</dbReference>
<protein>
    <recommendedName>
        <fullName evidence="6">Ion transport domain-containing protein</fullName>
    </recommendedName>
</protein>
<comment type="caution">
    <text evidence="4">The sequence shown here is derived from an EMBL/GenBank/DDBJ whole genome shotgun (WGS) entry which is preliminary data.</text>
</comment>
<gene>
    <name evidence="4" type="ORF">RCL2_000427500</name>
</gene>
<dbReference type="PANTHER" id="PTHR10582">
    <property type="entry name" value="TRANSIENT RECEPTOR POTENTIAL ION CHANNEL PROTEIN"/>
    <property type="match status" value="1"/>
</dbReference>
<feature type="transmembrane region" description="Helical" evidence="3">
    <location>
        <begin position="1040"/>
        <end position="1060"/>
    </location>
</feature>
<dbReference type="EMBL" id="BLAL01000027">
    <property type="protein sequence ID" value="GES76887.1"/>
    <property type="molecule type" value="Genomic_DNA"/>
</dbReference>
<keyword evidence="3" id="KW-0812">Transmembrane</keyword>
<feature type="transmembrane region" description="Helical" evidence="3">
    <location>
        <begin position="939"/>
        <end position="955"/>
    </location>
</feature>
<reference evidence="4" key="1">
    <citation type="submission" date="2019-10" db="EMBL/GenBank/DDBJ databases">
        <title>Conservation and host-specific expression of non-tandemly repeated heterogenous ribosome RNA gene in arbuscular mycorrhizal fungi.</title>
        <authorList>
            <person name="Maeda T."/>
            <person name="Kobayashi Y."/>
            <person name="Nakagawa T."/>
            <person name="Ezawa T."/>
            <person name="Yamaguchi K."/>
            <person name="Bino T."/>
            <person name="Nishimoto Y."/>
            <person name="Shigenobu S."/>
            <person name="Kawaguchi M."/>
        </authorList>
    </citation>
    <scope>NUCLEOTIDE SEQUENCE</scope>
    <source>
        <strain evidence="4">HR1</strain>
    </source>
</reference>
<dbReference type="OrthoDB" id="2433234at2759"/>
<keyword evidence="1" id="KW-0677">Repeat</keyword>
<evidence type="ECO:0008006" key="6">
    <source>
        <dbReference type="Google" id="ProtNLM"/>
    </source>
</evidence>
<evidence type="ECO:0000313" key="5">
    <source>
        <dbReference type="Proteomes" id="UP000615446"/>
    </source>
</evidence>
<proteinExistence type="predicted"/>
<sequence>MEKETDFLEITTEAASIYTFQSRESKVQDDNSKHHVALSPNGRFAVFFNTENYELRFYESNNLDEYTSIKFNEISKSNLPLIFPFWSLAVSNSINIRGNNDVLIAISCFNDKDIMSGPEENNLKGTQNVIDVEKGNNDLIPSMTFVISIRTKSRIPTSVDNIGGVLHFLSNHLITSESDESNEFTSLIVMNILGITKSKIYHKNNFLLPKSVLFNKSTNTEEFYFPSIVAFNILKLYQDVSCKKFLKSSVEKNYFFAEDYKTNRIEMYNLKSYELEMIFQKREEIITSSTISNTIFAISKKGTLLAHCRGDKSISIYLMENGLEVVTKSFHNINGILSISFINNDEQLFIISEEEIGYHENGKVKFVPVIIIWDLFSYKNSIRKIDLKKIFPMLHGNASYSIASSSETIISITEDENIFSILHHPKIETLMRTYFKVSDNLLKLSFQNIYDPSLGKFKYYHIIFQLDGKWMDARKEDKRSIVVNNKEPWVHYKQYRRISAYLDEKKIIQLIIGETTVQVWRKKDRNAKSKRVLEYIWTNPENQRILIDSLSIGKHQFSLDLRIPSQHNNNMGYLKKNIHWPQNTNTLKEACEALEFLYNRRNELVGPKNQNKFEFLVHDTEKLVIHIIKKYPNIWKLSEIRFNLMANLIRGHRINLIKRILFDNTPLSNDTGCSELVCRNLHIPRLYDWRNSIKKSDLQIAVESSEGAHRKIVAMLLEYYSNNAMRNTGWMFTVSKAIPLLIERNLDIYIKEMFYKPCFGAKEEYLDPTFINQKEMKKGYNRSVYALNVKPGLIQKQEQISWWKKVKRVRPRFKRNKEGKPEDLPVTNLRVVPLPDFTVYPEDIDQKAPKWKIPFLLLKILLKPRGYTVQDDHQRSSFLRFIRQDENEVLYDNPSMEACINFKWESARNHFIRHIILYILYALSFGLITGVINYKNDKISYLYFFIFYYLGYYLLSKEIIQLRYDGWKYFTVYHIVDFLACVVPLVSLTTFYSVGIFNWYLSEKTRIITITFVILLLWFELILLLRFFEKSAHYINMIVNILYGVSTFIIFILLVIVGFGHSMHFLLRYPENIGVIPSGANFKVENFPFYVNQIYDLDSTSDNYYRKFPQSVIAVYFWMLGRWDQIDNWDFWPVTVLSIIASILLVFIMQNMLIAFMTGVFDETKSNVKQAVLKFRADLIAEYEAIEKPFGNTRGNQRYIYYVGSLESQEEWLAKAEKYRKKTHKSILDDHSHRFEDTDNDDDYGSEIDDDDFDGKHKRHHYRGDTSISNIEEDELIKEFKYVNDDKTSKEKQESKDCQNNLEEKINDITNRISAVEENLKELIKLVKEGK</sequence>
<organism evidence="4 5">
    <name type="scientific">Rhizophagus clarus</name>
    <dbReference type="NCBI Taxonomy" id="94130"/>
    <lineage>
        <taxon>Eukaryota</taxon>
        <taxon>Fungi</taxon>
        <taxon>Fungi incertae sedis</taxon>
        <taxon>Mucoromycota</taxon>
        <taxon>Glomeromycotina</taxon>
        <taxon>Glomeromycetes</taxon>
        <taxon>Glomerales</taxon>
        <taxon>Glomeraceae</taxon>
        <taxon>Rhizophagus</taxon>
    </lineage>
</organism>
<feature type="coiled-coil region" evidence="2">
    <location>
        <begin position="1292"/>
        <end position="1326"/>
    </location>
</feature>
<dbReference type="GO" id="GO:0098703">
    <property type="term" value="P:calcium ion import across plasma membrane"/>
    <property type="evidence" value="ECO:0007669"/>
    <property type="project" value="TreeGrafter"/>
</dbReference>
<dbReference type="Proteomes" id="UP000615446">
    <property type="component" value="Unassembled WGS sequence"/>
</dbReference>
<dbReference type="InterPro" id="IPR036322">
    <property type="entry name" value="WD40_repeat_dom_sf"/>
</dbReference>
<dbReference type="GO" id="GO:0005886">
    <property type="term" value="C:plasma membrane"/>
    <property type="evidence" value="ECO:0007669"/>
    <property type="project" value="TreeGrafter"/>
</dbReference>
<feature type="transmembrane region" description="Helical" evidence="3">
    <location>
        <begin position="915"/>
        <end position="933"/>
    </location>
</feature>
<keyword evidence="3" id="KW-1133">Transmembrane helix</keyword>
<dbReference type="PANTHER" id="PTHR10582:SF2">
    <property type="entry name" value="INACTIVE"/>
    <property type="match status" value="1"/>
</dbReference>
<feature type="transmembrane region" description="Helical" evidence="3">
    <location>
        <begin position="1007"/>
        <end position="1028"/>
    </location>
</feature>
<name>A0A8H3KVU8_9GLOM</name>
<evidence type="ECO:0000256" key="2">
    <source>
        <dbReference type="SAM" id="Coils"/>
    </source>
</evidence>
<feature type="transmembrane region" description="Helical" evidence="3">
    <location>
        <begin position="976"/>
        <end position="1001"/>
    </location>
</feature>
<keyword evidence="3" id="KW-0472">Membrane</keyword>
<evidence type="ECO:0000256" key="1">
    <source>
        <dbReference type="ARBA" id="ARBA00022737"/>
    </source>
</evidence>
<evidence type="ECO:0000313" key="4">
    <source>
        <dbReference type="EMBL" id="GES76887.1"/>
    </source>
</evidence>
<feature type="transmembrane region" description="Helical" evidence="3">
    <location>
        <begin position="1131"/>
        <end position="1149"/>
    </location>
</feature>
<dbReference type="SUPFAM" id="SSF50978">
    <property type="entry name" value="WD40 repeat-like"/>
    <property type="match status" value="1"/>
</dbReference>
<dbReference type="InterPro" id="IPR024862">
    <property type="entry name" value="TRPV"/>
</dbReference>